<reference evidence="2" key="1">
    <citation type="journal article" date="2020" name="Nat. Commun.">
        <title>Genome sequence of the cluster root forming white lupin.</title>
        <authorList>
            <person name="Hufnagel B."/>
            <person name="Marques A."/>
            <person name="Soriano A."/>
            <person name="Marques L."/>
            <person name="Divol F."/>
            <person name="Doumas P."/>
            <person name="Sallet E."/>
            <person name="Mancinotti D."/>
            <person name="Carrere S."/>
            <person name="Marande W."/>
            <person name="Arribat S."/>
            <person name="Keller J."/>
            <person name="Huneau C."/>
            <person name="Blein T."/>
            <person name="Aime D."/>
            <person name="Laguerre M."/>
            <person name="Taylor J."/>
            <person name="Schubert V."/>
            <person name="Nelson M."/>
            <person name="Geu-Flores F."/>
            <person name="Crespi M."/>
            <person name="Gallardo-Guerrero K."/>
            <person name="Delaux P.-M."/>
            <person name="Salse J."/>
            <person name="Berges H."/>
            <person name="Guyot R."/>
            <person name="Gouzy J."/>
            <person name="Peret B."/>
        </authorList>
    </citation>
    <scope>NUCLEOTIDE SEQUENCE [LARGE SCALE GENOMIC DNA]</scope>
    <source>
        <strain evidence="2">cv. Amiga</strain>
    </source>
</reference>
<dbReference type="Proteomes" id="UP000447434">
    <property type="component" value="Chromosome 22"/>
</dbReference>
<gene>
    <name evidence="1" type="ORF">Lalb_Chr22g0360941</name>
</gene>
<evidence type="ECO:0000313" key="2">
    <source>
        <dbReference type="Proteomes" id="UP000447434"/>
    </source>
</evidence>
<dbReference type="EMBL" id="WOCE01000022">
    <property type="protein sequence ID" value="KAE9588946.1"/>
    <property type="molecule type" value="Genomic_DNA"/>
</dbReference>
<evidence type="ECO:0000313" key="1">
    <source>
        <dbReference type="EMBL" id="KAE9588946.1"/>
    </source>
</evidence>
<proteinExistence type="predicted"/>
<keyword evidence="2" id="KW-1185">Reference proteome</keyword>
<name>A0A6A4N353_LUPAL</name>
<accession>A0A6A4N353</accession>
<dbReference type="AlphaFoldDB" id="A0A6A4N353"/>
<sequence>MVTKGRLGDKVALKRTCSLISCCGSFDGHTSVVGTFSSGEPLWFLNGTMNLSC</sequence>
<comment type="caution">
    <text evidence="1">The sequence shown here is derived from an EMBL/GenBank/DDBJ whole genome shotgun (WGS) entry which is preliminary data.</text>
</comment>
<protein>
    <submittedName>
        <fullName evidence="1">Uncharacterized protein</fullName>
    </submittedName>
</protein>
<organism evidence="1 2">
    <name type="scientific">Lupinus albus</name>
    <name type="common">White lupine</name>
    <name type="synonym">Lupinus termis</name>
    <dbReference type="NCBI Taxonomy" id="3870"/>
    <lineage>
        <taxon>Eukaryota</taxon>
        <taxon>Viridiplantae</taxon>
        <taxon>Streptophyta</taxon>
        <taxon>Embryophyta</taxon>
        <taxon>Tracheophyta</taxon>
        <taxon>Spermatophyta</taxon>
        <taxon>Magnoliopsida</taxon>
        <taxon>eudicotyledons</taxon>
        <taxon>Gunneridae</taxon>
        <taxon>Pentapetalae</taxon>
        <taxon>rosids</taxon>
        <taxon>fabids</taxon>
        <taxon>Fabales</taxon>
        <taxon>Fabaceae</taxon>
        <taxon>Papilionoideae</taxon>
        <taxon>50 kb inversion clade</taxon>
        <taxon>genistoids sensu lato</taxon>
        <taxon>core genistoids</taxon>
        <taxon>Genisteae</taxon>
        <taxon>Lupinus</taxon>
    </lineage>
</organism>